<dbReference type="Pfam" id="PF11830">
    <property type="entry name" value="DUF3350"/>
    <property type="match status" value="1"/>
</dbReference>
<evidence type="ECO:0000256" key="1">
    <source>
        <dbReference type="ARBA" id="ARBA00022468"/>
    </source>
</evidence>
<dbReference type="FunFam" id="1.10.8.270:FF:000001">
    <property type="entry name" value="TBC1 domain family member 1"/>
    <property type="match status" value="1"/>
</dbReference>
<evidence type="ECO:0000256" key="3">
    <source>
        <dbReference type="SAM" id="Coils"/>
    </source>
</evidence>
<dbReference type="SUPFAM" id="SSF47923">
    <property type="entry name" value="Ypt/Rab-GAP domain of gyp1p"/>
    <property type="match status" value="2"/>
</dbReference>
<dbReference type="OrthoDB" id="295078at2759"/>
<keyword evidence="1" id="KW-0343">GTPase activation</keyword>
<feature type="coiled-coil region" evidence="3">
    <location>
        <begin position="695"/>
        <end position="729"/>
    </location>
</feature>
<evidence type="ECO:0000313" key="7">
    <source>
        <dbReference type="Proteomes" id="UP000593567"/>
    </source>
</evidence>
<dbReference type="InterPro" id="IPR050302">
    <property type="entry name" value="Rab_GAP_TBC_domain"/>
</dbReference>
<feature type="domain" description="Rab-GAP TBC" evidence="5">
    <location>
        <begin position="769"/>
        <end position="967"/>
    </location>
</feature>
<dbReference type="InterPro" id="IPR000195">
    <property type="entry name" value="Rab-GAP-TBC_dom"/>
</dbReference>
<dbReference type="Proteomes" id="UP000593567">
    <property type="component" value="Unassembled WGS sequence"/>
</dbReference>
<keyword evidence="7" id="KW-1185">Reference proteome</keyword>
<dbReference type="PANTHER" id="PTHR47219">
    <property type="entry name" value="RAB GTPASE-ACTIVATING PROTEIN 1-LIKE"/>
    <property type="match status" value="1"/>
</dbReference>
<organism evidence="6 7">
    <name type="scientific">Bugula neritina</name>
    <name type="common">Brown bryozoan</name>
    <name type="synonym">Sertularia neritina</name>
    <dbReference type="NCBI Taxonomy" id="10212"/>
    <lineage>
        <taxon>Eukaryota</taxon>
        <taxon>Metazoa</taxon>
        <taxon>Spiralia</taxon>
        <taxon>Lophotrochozoa</taxon>
        <taxon>Bryozoa</taxon>
        <taxon>Gymnolaemata</taxon>
        <taxon>Cheilostomatida</taxon>
        <taxon>Flustrina</taxon>
        <taxon>Buguloidea</taxon>
        <taxon>Bugulidae</taxon>
        <taxon>Bugula</taxon>
    </lineage>
</organism>
<dbReference type="InterPro" id="IPR021785">
    <property type="entry name" value="DUF3350"/>
</dbReference>
<dbReference type="PANTHER" id="PTHR47219:SF16">
    <property type="entry name" value="GTPASE ACTIVATING PROTEIN"/>
    <property type="match status" value="1"/>
</dbReference>
<evidence type="ECO:0000256" key="2">
    <source>
        <dbReference type="ARBA" id="ARBA00022553"/>
    </source>
</evidence>
<dbReference type="Gene3D" id="1.10.8.270">
    <property type="entry name" value="putative rabgap domain of human tbc1 domain family member 14 like domains"/>
    <property type="match status" value="1"/>
</dbReference>
<dbReference type="AlphaFoldDB" id="A0A7J7KR73"/>
<dbReference type="Gene3D" id="1.10.472.80">
    <property type="entry name" value="Ypt/Rab-GAP domain of gyp1p, domain 3"/>
    <property type="match status" value="1"/>
</dbReference>
<dbReference type="InterPro" id="IPR011993">
    <property type="entry name" value="PH-like_dom_sf"/>
</dbReference>
<dbReference type="GO" id="GO:0005096">
    <property type="term" value="F:GTPase activator activity"/>
    <property type="evidence" value="ECO:0007669"/>
    <property type="project" value="UniProtKB-KW"/>
</dbReference>
<comment type="caution">
    <text evidence="6">The sequence shown here is derived from an EMBL/GenBank/DDBJ whole genome shotgun (WGS) entry which is preliminary data.</text>
</comment>
<evidence type="ECO:0000313" key="6">
    <source>
        <dbReference type="EMBL" id="KAF6040657.1"/>
    </source>
</evidence>
<keyword evidence="3" id="KW-0175">Coiled coil</keyword>
<sequence length="1144" mass="130341">MSNRNPETAYPPVKQRSVDVSGSARLSATARFNRTISQPAFSSRSLTRNASNGTQAVTLRYKLTYLGALQLDRRITDKMLKWVLVDIKRRREVNRSCYLLIRNAHVKVVSATDSSDVLLEHHVHSISKFLRCQRDRKCMFYLQRNSVDAPVVMFAFICEQEDKVVDIFTSIQETAKSTKKPDHISSSSRKHIISKLFEVRYQGRISIAERSKSGDFIDSWLLNRQSRLLQSEVSKKGSYLQLQSTRLRHASDNARQRASTSGASDDHPQYESGSVYTTQCLLPTGVFDGEDSISRQVSSTSSNSVTSDIFDEVDMREGRRSTLISTHDTNKTMLLQGKKFIDHFGFICCDSQAKKDGKKNVYFMYIFQCASDYVINEVMDTLRNAFTAVHKRNIEMQSCESCPMQQYHRLCEDLSAIKDSESAYNCVQNHIQHLPMADYSDLMNKVKSEQCTTHEEANDVLMTKLRIMCELRQMDHTHGKDSDFNFINNRQSKLNLFGNKAKKAFTFDMFKHKQHSSKDEGESRAKAVVLPIIDLSELTNQELPSPAPSPTAKVTFSTADSSSDLPSGGRPRSRTAGSITPLDVEKQSILQKLTSMGHSLEEAFRGEKSSSPEKSNFASLAVRKASMPAFSAIHSSPDFQRLNGEKKHRRMSSWRRDIFESVVTTPSKTKRNAIVELEVKRSMGKEEVRGMWRSAIEQTILLNRMEKENQNLREHEQKMEEKRSQLSYEEVTPCKEEVVNRWRSLLSKLRSDSSSSVQKVDLWSLVKEGVPRAKRGDIWKLLARQYNINNKGLNTQAEERPPDMPGYKELLRGLTPHQHAILIDLGRTFPQHDYFKMQLGAGQLALFNILKAYSLFDTEVGYCQGLGFVAGILLMHIGEEESFELLCHLMYDLGLRKIYKPNMAGLQVSMYQLARLMKDRYSSLYDHLEDLEVTPVLYAAPWFITLFSSQFSVGFVSRVFDFLFMEGYSAVFKIALSLLSTHEDEILSSDSFESVTETLKKTLPEMSADKMETVFEKANSLDLATDLYTYEIEYDVMEDDSTVCKMEQAYAKLLEQNTALSEKVNTQAQKLHNQEIMIDALQQSHTKLSKRVRDMELERAKHLTMIDTLKEFVPQHMLQQFTSTFSSCGSSATHNGSITHQSVG</sequence>
<evidence type="ECO:0000259" key="5">
    <source>
        <dbReference type="PROSITE" id="PS50086"/>
    </source>
</evidence>
<dbReference type="SMART" id="SM00164">
    <property type="entry name" value="TBC"/>
    <property type="match status" value="1"/>
</dbReference>
<feature type="region of interest" description="Disordered" evidence="4">
    <location>
        <begin position="540"/>
        <end position="582"/>
    </location>
</feature>
<reference evidence="6" key="1">
    <citation type="submission" date="2020-06" db="EMBL/GenBank/DDBJ databases">
        <title>Draft genome of Bugula neritina, a colonial animal packing powerful symbionts and potential medicines.</title>
        <authorList>
            <person name="Rayko M."/>
        </authorList>
    </citation>
    <scope>NUCLEOTIDE SEQUENCE [LARGE SCALE GENOMIC DNA]</scope>
    <source>
        <strain evidence="6">Kwan_BN1</strain>
    </source>
</reference>
<accession>A0A7J7KR73</accession>
<keyword evidence="2" id="KW-0597">Phosphoprotein</keyword>
<dbReference type="PROSITE" id="PS50086">
    <property type="entry name" value="TBC_RABGAP"/>
    <property type="match status" value="1"/>
</dbReference>
<name>A0A7J7KR73_BUGNE</name>
<feature type="compositionally biased region" description="Polar residues" evidence="4">
    <location>
        <begin position="552"/>
        <end position="565"/>
    </location>
</feature>
<dbReference type="EMBL" id="VXIV02000119">
    <property type="protein sequence ID" value="KAF6040657.1"/>
    <property type="molecule type" value="Genomic_DNA"/>
</dbReference>
<dbReference type="InterPro" id="IPR035969">
    <property type="entry name" value="Rab-GAP_TBC_sf"/>
</dbReference>
<dbReference type="Pfam" id="PF00566">
    <property type="entry name" value="RabGAP-TBC"/>
    <property type="match status" value="1"/>
</dbReference>
<proteinExistence type="predicted"/>
<dbReference type="FunFam" id="1.10.10.2750:FF:000002">
    <property type="entry name" value="TBC1 domain family member 4"/>
    <property type="match status" value="1"/>
</dbReference>
<dbReference type="SUPFAM" id="SSF50729">
    <property type="entry name" value="PH domain-like"/>
    <property type="match status" value="1"/>
</dbReference>
<feature type="region of interest" description="Disordered" evidence="4">
    <location>
        <begin position="249"/>
        <end position="271"/>
    </location>
</feature>
<evidence type="ECO:0000256" key="4">
    <source>
        <dbReference type="SAM" id="MobiDB-lite"/>
    </source>
</evidence>
<dbReference type="Gene3D" id="1.10.10.2750">
    <property type="match status" value="1"/>
</dbReference>
<dbReference type="Gene3D" id="2.30.29.30">
    <property type="entry name" value="Pleckstrin-homology domain (PH domain)/Phosphotyrosine-binding domain (PTB)"/>
    <property type="match status" value="1"/>
</dbReference>
<dbReference type="CDD" id="cd00934">
    <property type="entry name" value="PTB"/>
    <property type="match status" value="1"/>
</dbReference>
<dbReference type="FunFam" id="1.10.472.80:FF:000027">
    <property type="entry name" value="GTPase activating protein (Evi5)"/>
    <property type="match status" value="1"/>
</dbReference>
<protein>
    <submittedName>
        <fullName evidence="6">TBC1D4</fullName>
    </submittedName>
</protein>
<gene>
    <name evidence="6" type="ORF">EB796_001070</name>
</gene>